<comment type="similarity">
    <text evidence="3">Belongs to the GST superfamily. Sigma family.</text>
</comment>
<evidence type="ECO:0000256" key="5">
    <source>
        <dbReference type="ARBA" id="ARBA00078118"/>
    </source>
</evidence>
<name>A0A0M3J5J0_ANISI</name>
<sequence length="213" mass="24627">MPTYKLTYFDIRGLGEGARLIFHQAGVQFEDHRVKKEDWPALKPTTPFGQMPLLDVDGDVIAQSAAIYRYLGRQFGLAGKTPMEEAQVDSIYDEWKDFAAEAKPYFMVYAAFERRIKLSVRHLQAKIEKEVLIPARDKHMPLITKFLEKSGSNFLVGNSLTWADIVISDQLLTYQNWVPGFLEPYPLLLKFVENVRSQPNIKKWMEERPQSPF</sequence>
<dbReference type="Pfam" id="PF02798">
    <property type="entry name" value="GST_N"/>
    <property type="match status" value="1"/>
</dbReference>
<dbReference type="GO" id="GO:0004364">
    <property type="term" value="F:glutathione transferase activity"/>
    <property type="evidence" value="ECO:0007669"/>
    <property type="project" value="UniProtKB-EC"/>
</dbReference>
<dbReference type="InterPro" id="IPR004046">
    <property type="entry name" value="GST_C"/>
</dbReference>
<evidence type="ECO:0000256" key="1">
    <source>
        <dbReference type="ARBA" id="ARBA00012452"/>
    </source>
</evidence>
<dbReference type="SFLD" id="SFLDG01205">
    <property type="entry name" value="AMPS.1"/>
    <property type="match status" value="1"/>
</dbReference>
<dbReference type="InterPro" id="IPR010987">
    <property type="entry name" value="Glutathione-S-Trfase_C-like"/>
</dbReference>
<evidence type="ECO:0000313" key="8">
    <source>
        <dbReference type="EMBL" id="VDK20391.1"/>
    </source>
</evidence>
<reference evidence="10" key="1">
    <citation type="submission" date="2017-02" db="UniProtKB">
        <authorList>
            <consortium name="WormBaseParasite"/>
        </authorList>
    </citation>
    <scope>IDENTIFICATION</scope>
</reference>
<dbReference type="AlphaFoldDB" id="A0A0M3J5J0"/>
<protein>
    <recommendedName>
        <fullName evidence="1">glutathione transferase</fullName>
        <ecNumber evidence="1">2.5.1.18</ecNumber>
    </recommendedName>
    <alternativeName>
        <fullName evidence="5">GST class-sigma</fullName>
    </alternativeName>
</protein>
<dbReference type="EMBL" id="UYRR01003694">
    <property type="protein sequence ID" value="VDK20391.1"/>
    <property type="molecule type" value="Genomic_DNA"/>
</dbReference>
<proteinExistence type="inferred from homology"/>
<dbReference type="SUPFAM" id="SSF47616">
    <property type="entry name" value="GST C-terminal domain-like"/>
    <property type="match status" value="1"/>
</dbReference>
<evidence type="ECO:0000259" key="6">
    <source>
        <dbReference type="PROSITE" id="PS50404"/>
    </source>
</evidence>
<feature type="domain" description="GST N-terminal" evidence="6">
    <location>
        <begin position="2"/>
        <end position="79"/>
    </location>
</feature>
<accession>A0A0M3J5J0</accession>
<dbReference type="PANTHER" id="PTHR11571">
    <property type="entry name" value="GLUTATHIONE S-TRANSFERASE"/>
    <property type="match status" value="1"/>
</dbReference>
<evidence type="ECO:0000313" key="10">
    <source>
        <dbReference type="WBParaSite" id="ASIM_0000282101-mRNA-1"/>
    </source>
</evidence>
<feature type="domain" description="GST C-terminal" evidence="7">
    <location>
        <begin position="81"/>
        <end position="213"/>
    </location>
</feature>
<dbReference type="OrthoDB" id="414243at2759"/>
<dbReference type="SFLD" id="SFLDG00363">
    <property type="entry name" value="AMPS_(cytGST):_Alpha-__Mu-__Pi"/>
    <property type="match status" value="1"/>
</dbReference>
<dbReference type="PANTHER" id="PTHR11571:SF224">
    <property type="entry name" value="HEMATOPOIETIC PROSTAGLANDIN D SYNTHASE"/>
    <property type="match status" value="1"/>
</dbReference>
<dbReference type="Pfam" id="PF14497">
    <property type="entry name" value="GST_C_3"/>
    <property type="match status" value="1"/>
</dbReference>
<dbReference type="CDD" id="cd03192">
    <property type="entry name" value="GST_C_Sigma_like"/>
    <property type="match status" value="1"/>
</dbReference>
<keyword evidence="9" id="KW-1185">Reference proteome</keyword>
<dbReference type="GO" id="GO:0005737">
    <property type="term" value="C:cytoplasm"/>
    <property type="evidence" value="ECO:0007669"/>
    <property type="project" value="UniProtKB-ARBA"/>
</dbReference>
<dbReference type="SFLD" id="SFLDS00019">
    <property type="entry name" value="Glutathione_Transferase_(cytos"/>
    <property type="match status" value="1"/>
</dbReference>
<evidence type="ECO:0000259" key="7">
    <source>
        <dbReference type="PROSITE" id="PS50405"/>
    </source>
</evidence>
<dbReference type="FunFam" id="1.20.1050.10:FF:000031">
    <property type="entry name" value="Glutathione S-Transferase"/>
    <property type="match status" value="1"/>
</dbReference>
<dbReference type="InterPro" id="IPR036249">
    <property type="entry name" value="Thioredoxin-like_sf"/>
</dbReference>
<gene>
    <name evidence="8" type="ORF">ASIM_LOCUS2674</name>
</gene>
<comment type="catalytic activity">
    <reaction evidence="4">
        <text>RX + glutathione = an S-substituted glutathione + a halide anion + H(+)</text>
        <dbReference type="Rhea" id="RHEA:16437"/>
        <dbReference type="ChEBI" id="CHEBI:15378"/>
        <dbReference type="ChEBI" id="CHEBI:16042"/>
        <dbReference type="ChEBI" id="CHEBI:17792"/>
        <dbReference type="ChEBI" id="CHEBI:57925"/>
        <dbReference type="ChEBI" id="CHEBI:90779"/>
        <dbReference type="EC" id="2.5.1.18"/>
    </reaction>
</comment>
<dbReference type="SUPFAM" id="SSF52833">
    <property type="entry name" value="Thioredoxin-like"/>
    <property type="match status" value="1"/>
</dbReference>
<dbReference type="CDD" id="cd03039">
    <property type="entry name" value="GST_N_Sigma_like"/>
    <property type="match status" value="1"/>
</dbReference>
<organism evidence="10">
    <name type="scientific">Anisakis simplex</name>
    <name type="common">Herring worm</name>
    <dbReference type="NCBI Taxonomy" id="6269"/>
    <lineage>
        <taxon>Eukaryota</taxon>
        <taxon>Metazoa</taxon>
        <taxon>Ecdysozoa</taxon>
        <taxon>Nematoda</taxon>
        <taxon>Chromadorea</taxon>
        <taxon>Rhabditida</taxon>
        <taxon>Spirurina</taxon>
        <taxon>Ascaridomorpha</taxon>
        <taxon>Ascaridoidea</taxon>
        <taxon>Anisakidae</taxon>
        <taxon>Anisakis</taxon>
        <taxon>Anisakis simplex complex</taxon>
    </lineage>
</organism>
<reference evidence="8 9" key="2">
    <citation type="submission" date="2018-11" db="EMBL/GenBank/DDBJ databases">
        <authorList>
            <consortium name="Pathogen Informatics"/>
        </authorList>
    </citation>
    <scope>NUCLEOTIDE SEQUENCE [LARGE SCALE GENOMIC DNA]</scope>
</reference>
<dbReference type="GO" id="GO:0006749">
    <property type="term" value="P:glutathione metabolic process"/>
    <property type="evidence" value="ECO:0007669"/>
    <property type="project" value="TreeGrafter"/>
</dbReference>
<dbReference type="Gene3D" id="3.40.30.10">
    <property type="entry name" value="Glutaredoxin"/>
    <property type="match status" value="1"/>
</dbReference>
<dbReference type="PROSITE" id="PS50404">
    <property type="entry name" value="GST_NTER"/>
    <property type="match status" value="1"/>
</dbReference>
<evidence type="ECO:0000313" key="9">
    <source>
        <dbReference type="Proteomes" id="UP000267096"/>
    </source>
</evidence>
<dbReference type="FunFam" id="3.40.30.10:FF:000189">
    <property type="entry name" value="Glutathione S-Transferase"/>
    <property type="match status" value="1"/>
</dbReference>
<evidence type="ECO:0000256" key="2">
    <source>
        <dbReference type="ARBA" id="ARBA00022679"/>
    </source>
</evidence>
<evidence type="ECO:0000256" key="4">
    <source>
        <dbReference type="ARBA" id="ARBA00047960"/>
    </source>
</evidence>
<dbReference type="InterPro" id="IPR036282">
    <property type="entry name" value="Glutathione-S-Trfase_C_sf"/>
</dbReference>
<evidence type="ECO:0000256" key="3">
    <source>
        <dbReference type="ARBA" id="ARBA00038317"/>
    </source>
</evidence>
<dbReference type="Proteomes" id="UP000267096">
    <property type="component" value="Unassembled WGS sequence"/>
</dbReference>
<dbReference type="InterPro" id="IPR040079">
    <property type="entry name" value="Glutathione_S-Trfase"/>
</dbReference>
<dbReference type="InterPro" id="IPR004045">
    <property type="entry name" value="Glutathione_S-Trfase_N"/>
</dbReference>
<keyword evidence="2" id="KW-0808">Transferase</keyword>
<dbReference type="WBParaSite" id="ASIM_0000282101-mRNA-1">
    <property type="protein sequence ID" value="ASIM_0000282101-mRNA-1"/>
    <property type="gene ID" value="ASIM_0000282101"/>
</dbReference>
<dbReference type="PROSITE" id="PS50405">
    <property type="entry name" value="GST_CTER"/>
    <property type="match status" value="1"/>
</dbReference>
<dbReference type="Gene3D" id="1.20.1050.10">
    <property type="match status" value="1"/>
</dbReference>
<dbReference type="EC" id="2.5.1.18" evidence="1"/>
<dbReference type="InterPro" id="IPR050213">
    <property type="entry name" value="GST_superfamily"/>
</dbReference>